<dbReference type="InterPro" id="IPR027417">
    <property type="entry name" value="P-loop_NTPase"/>
</dbReference>
<feature type="domain" description="ABC transporter" evidence="10">
    <location>
        <begin position="1273"/>
        <end position="1535"/>
    </location>
</feature>
<feature type="transmembrane region" description="Helical" evidence="9">
    <location>
        <begin position="1059"/>
        <end position="1080"/>
    </location>
</feature>
<evidence type="ECO:0000256" key="9">
    <source>
        <dbReference type="SAM" id="Phobius"/>
    </source>
</evidence>
<feature type="domain" description="ABC transporter" evidence="10">
    <location>
        <begin position="624"/>
        <end position="846"/>
    </location>
</feature>
<comment type="subcellular location">
    <subcellularLocation>
        <location evidence="1">Membrane</location>
        <topology evidence="1">Multi-pass membrane protein</topology>
    </subcellularLocation>
</comment>
<dbReference type="CDD" id="cd03244">
    <property type="entry name" value="ABCC_MRP_domain2"/>
    <property type="match status" value="1"/>
</dbReference>
<dbReference type="InterPro" id="IPR036640">
    <property type="entry name" value="ABC1_TM_sf"/>
</dbReference>
<evidence type="ECO:0000256" key="8">
    <source>
        <dbReference type="SAM" id="MobiDB-lite"/>
    </source>
</evidence>
<feature type="region of interest" description="Disordered" evidence="8">
    <location>
        <begin position="591"/>
        <end position="614"/>
    </location>
</feature>
<dbReference type="FunFam" id="3.40.50.300:FF:000163">
    <property type="entry name" value="Multidrug resistance-associated protein member 4"/>
    <property type="match status" value="1"/>
</dbReference>
<keyword evidence="4" id="KW-0547">Nucleotide-binding</keyword>
<feature type="region of interest" description="Disordered" evidence="8">
    <location>
        <begin position="183"/>
        <end position="205"/>
    </location>
</feature>
<keyword evidence="5" id="KW-0067">ATP-binding</keyword>
<dbReference type="InterPro" id="IPR050173">
    <property type="entry name" value="ABC_transporter_C-like"/>
</dbReference>
<dbReference type="SUPFAM" id="SSF90123">
    <property type="entry name" value="ABC transporter transmembrane region"/>
    <property type="match status" value="2"/>
</dbReference>
<dbReference type="Pfam" id="PF00664">
    <property type="entry name" value="ABC_membrane"/>
    <property type="match status" value="2"/>
</dbReference>
<dbReference type="PROSITE" id="PS00211">
    <property type="entry name" value="ABC_TRANSPORTER_1"/>
    <property type="match status" value="1"/>
</dbReference>
<dbReference type="InterPro" id="IPR017871">
    <property type="entry name" value="ABC_transporter-like_CS"/>
</dbReference>
<feature type="transmembrane region" description="Helical" evidence="9">
    <location>
        <begin position="281"/>
        <end position="304"/>
    </location>
</feature>
<protein>
    <submittedName>
        <fullName evidence="12">Canalicular multispecific organic anion transporter 2</fullName>
    </submittedName>
</protein>
<evidence type="ECO:0000313" key="13">
    <source>
        <dbReference type="Proteomes" id="UP000807716"/>
    </source>
</evidence>
<keyword evidence="6 9" id="KW-1133">Transmembrane helix</keyword>
<dbReference type="CDD" id="cd03250">
    <property type="entry name" value="ABCC_MRP_domain1"/>
    <property type="match status" value="1"/>
</dbReference>
<reference evidence="12" key="1">
    <citation type="journal article" date="2020" name="Fungal Divers.">
        <title>Resolving the Mortierellaceae phylogeny through synthesis of multi-gene phylogenetics and phylogenomics.</title>
        <authorList>
            <person name="Vandepol N."/>
            <person name="Liber J."/>
            <person name="Desiro A."/>
            <person name="Na H."/>
            <person name="Kennedy M."/>
            <person name="Barry K."/>
            <person name="Grigoriev I.V."/>
            <person name="Miller A.N."/>
            <person name="O'Donnell K."/>
            <person name="Stajich J.E."/>
            <person name="Bonito G."/>
        </authorList>
    </citation>
    <scope>NUCLEOTIDE SEQUENCE</scope>
    <source>
        <strain evidence="12">BC1065</strain>
    </source>
</reference>
<keyword evidence="2" id="KW-0813">Transport</keyword>
<dbReference type="PANTHER" id="PTHR24223">
    <property type="entry name" value="ATP-BINDING CASSETTE SUB-FAMILY C"/>
    <property type="match status" value="1"/>
</dbReference>
<dbReference type="Pfam" id="PF00005">
    <property type="entry name" value="ABC_tran"/>
    <property type="match status" value="2"/>
</dbReference>
<dbReference type="PROSITE" id="PS50929">
    <property type="entry name" value="ABC_TM1F"/>
    <property type="match status" value="2"/>
</dbReference>
<feature type="transmembrane region" description="Helical" evidence="9">
    <location>
        <begin position="12"/>
        <end position="31"/>
    </location>
</feature>
<feature type="transmembrane region" description="Helical" evidence="9">
    <location>
        <begin position="984"/>
        <end position="1007"/>
    </location>
</feature>
<keyword evidence="13" id="KW-1185">Reference proteome</keyword>
<dbReference type="FunFam" id="1.20.1560.10:FF:000010">
    <property type="entry name" value="Multidrug resistance-associated ABC transporter"/>
    <property type="match status" value="1"/>
</dbReference>
<dbReference type="SMART" id="SM00382">
    <property type="entry name" value="AAA"/>
    <property type="match status" value="2"/>
</dbReference>
<dbReference type="Gene3D" id="3.40.50.300">
    <property type="entry name" value="P-loop containing nucleotide triphosphate hydrolases"/>
    <property type="match status" value="2"/>
</dbReference>
<evidence type="ECO:0000259" key="10">
    <source>
        <dbReference type="PROSITE" id="PS50893"/>
    </source>
</evidence>
<dbReference type="PROSITE" id="PS51257">
    <property type="entry name" value="PROKAR_LIPOPROTEIN"/>
    <property type="match status" value="1"/>
</dbReference>
<feature type="transmembrane region" description="Helical" evidence="9">
    <location>
        <begin position="353"/>
        <end position="374"/>
    </location>
</feature>
<dbReference type="FunFam" id="3.40.50.300:FF:000997">
    <property type="entry name" value="Multidrug resistance-associated protein 1"/>
    <property type="match status" value="1"/>
</dbReference>
<evidence type="ECO:0000256" key="4">
    <source>
        <dbReference type="ARBA" id="ARBA00022741"/>
    </source>
</evidence>
<evidence type="ECO:0000256" key="1">
    <source>
        <dbReference type="ARBA" id="ARBA00004141"/>
    </source>
</evidence>
<dbReference type="GO" id="GO:0005524">
    <property type="term" value="F:ATP binding"/>
    <property type="evidence" value="ECO:0007669"/>
    <property type="project" value="UniProtKB-KW"/>
</dbReference>
<dbReference type="SUPFAM" id="SSF52540">
    <property type="entry name" value="P-loop containing nucleoside triphosphate hydrolases"/>
    <property type="match status" value="2"/>
</dbReference>
<evidence type="ECO:0000256" key="3">
    <source>
        <dbReference type="ARBA" id="ARBA00022692"/>
    </source>
</evidence>
<dbReference type="CDD" id="cd18603">
    <property type="entry name" value="ABC_6TM_MRP1_2_3_6_D2_like"/>
    <property type="match status" value="1"/>
</dbReference>
<dbReference type="InterPro" id="IPR003439">
    <property type="entry name" value="ABC_transporter-like_ATP-bd"/>
</dbReference>
<proteinExistence type="predicted"/>
<gene>
    <name evidence="12" type="primary">ABCC3_2</name>
    <name evidence="12" type="ORF">DFQ27_002225</name>
</gene>
<evidence type="ECO:0000256" key="5">
    <source>
        <dbReference type="ARBA" id="ARBA00022840"/>
    </source>
</evidence>
<evidence type="ECO:0000256" key="6">
    <source>
        <dbReference type="ARBA" id="ARBA00022989"/>
    </source>
</evidence>
<accession>A0A9P6Q934</accession>
<dbReference type="Proteomes" id="UP000807716">
    <property type="component" value="Unassembled WGS sequence"/>
</dbReference>
<feature type="transmembrane region" description="Helical" evidence="9">
    <location>
        <begin position="942"/>
        <end position="964"/>
    </location>
</feature>
<dbReference type="CDD" id="cd18579">
    <property type="entry name" value="ABC_6TM_ABCC_D1"/>
    <property type="match status" value="1"/>
</dbReference>
<keyword evidence="7 9" id="KW-0472">Membrane</keyword>
<dbReference type="EMBL" id="JAAAJB010000181">
    <property type="protein sequence ID" value="KAG0262661.1"/>
    <property type="molecule type" value="Genomic_DNA"/>
</dbReference>
<feature type="transmembrane region" description="Helical" evidence="9">
    <location>
        <begin position="466"/>
        <end position="488"/>
    </location>
</feature>
<dbReference type="PROSITE" id="PS50893">
    <property type="entry name" value="ABC_TRANSPORTER_2"/>
    <property type="match status" value="2"/>
</dbReference>
<sequence length="1544" mass="170437">MVLATRFRSSDTHFLFYIYAFISGACLYWTISSLASETIHDPPSSHPPSSPSPSLSPLEGATDILYLLRFYLLTTLTCLTIEAWPRYRITSVAATNSDTLDFVPVRYRSIRYLANLFSRVTYSYLDPWMRRGYTGKPGPITADDVPEMVLSEALAGPTAARIQEAWTKAVEEARRAAGVMNKDNHTKGIRGRGGQGGQGNKNEETTAMEKLDLRFVILFRMEGWWQALIPMMVYRLLGLCCGLVVPVLLKHFLRFLEQSSSSSSSLPSSTSPPQPPPPMRVGLLLTGGMFVASALSSALLIGSIQMAVEHGQMIRGGLIDLIYRKSLVLAPEARQAHTVGSIVNRMSVDCDKWASCMGLIPWTALIPFQLVVAISLLYSTIGWSIAAGILVVLILMPIQGRLGAKLNKSEAIKLNRMDERVRLMAEILASIKVIKLYGWEASFQNKIGGVRQEELQALRKMTWTRALMDIVLTSTTLLMALSTFAVYAMVGGPGFTPGKMTVDVVFASIALFGMVSEPMDMISHCMASMISLKVSSRRIQEFLLSDEMDETVVDRYPRERGQPNAVAIRLEHATMTWSRPSKVVAAAGATGVTGGDDQGQDAYRTEEAVDESSPLLANGRQKQYHHHPSSTTTTAKPVLSNIDLTCHGRTLTAVVGRVGQGKSSLLSAIIGEMYKLEGSISVYGSVAYVPQQAWILHGTIRHNIVLNKQYDPVKYNRVLDACCLKPDIEILPAGDMTEIGERGINLSGGQKQRIALARATYQDADIYLLDDPLSAVDAHVGHHMWTHLLGPKGILRNKTRVLVTHGIHHLHMTDQIVTLHEGRISEKGRFQQLVARRGGFFRLINEGRAEALARRRSSGSLIVLGGTVDAGGGGGGAHADDSNLLGHTGEMHSPLQAERTEVAKDDNGDNKAGELTAEETVSEDLAGWWIYRRYAKAATYRNVVLVIMLFMAAQALHIATNIWLKYWIDNESESNKDSPHRSASYYLGMYGLLVAFYMVANGIANYVTPVVGGLRAAAIVHDGLLSRVLRLPMSFFDTTPQGRVLNRFSSDLEPIDSKLAMSFVTVFTYTFTIVGTILVIAFSTPIFLFVVPPAVLAYLLVQRYYIQTSSTLKKIYHTTQSPLYSHFAETLAGVSSLRVQEELRDEFVEQNERKADNMFQKNLAFSLSNRWLAIRLEWLGGTMVLVAGLLATAKAQEVDPGLVGLALSYAVNITTTINYLVRYVSEIQNSMANLERIYEYSEKPTEAPATSAEMGAAEEDRHLLDKWPQQGRIQFVDYSTRYRQGLDLVLRDVSFEAQPGEKIGIVGRTGAGKSSLTLALFRIVEAANSYWAKASEQPREAQGWDHQLSPDEEVEGGAIVIDGVDISTIGLNDLRRHLSIIPQEPILFAGTLRENLDPFGERLDVDLWEALERAHLKSHVSTLPGGLWSVVAQGGENFSMGQRSLICLARALLRKTKILVLDEATSSVDVQTDELIQQTIRTEFKDRTILTIAHRIKTVMDYDKILVLENGRVVEFDTPAALLQRGADSLFFSLAKQAGEAKRV</sequence>
<feature type="domain" description="ABC transmembrane type-1" evidence="11">
    <location>
        <begin position="944"/>
        <end position="1229"/>
    </location>
</feature>
<dbReference type="OrthoDB" id="6500128at2759"/>
<dbReference type="GO" id="GO:0016020">
    <property type="term" value="C:membrane"/>
    <property type="evidence" value="ECO:0007669"/>
    <property type="project" value="UniProtKB-SubCell"/>
</dbReference>
<evidence type="ECO:0000259" key="11">
    <source>
        <dbReference type="PROSITE" id="PS50929"/>
    </source>
</evidence>
<evidence type="ECO:0000256" key="2">
    <source>
        <dbReference type="ARBA" id="ARBA00022448"/>
    </source>
</evidence>
<feature type="domain" description="ABC transmembrane type-1" evidence="11">
    <location>
        <begin position="236"/>
        <end position="531"/>
    </location>
</feature>
<evidence type="ECO:0000313" key="12">
    <source>
        <dbReference type="EMBL" id="KAG0262661.1"/>
    </source>
</evidence>
<dbReference type="GO" id="GO:0140359">
    <property type="term" value="F:ABC-type transporter activity"/>
    <property type="evidence" value="ECO:0007669"/>
    <property type="project" value="InterPro"/>
</dbReference>
<dbReference type="Gene3D" id="1.20.1560.10">
    <property type="entry name" value="ABC transporter type 1, transmembrane domain"/>
    <property type="match status" value="2"/>
</dbReference>
<dbReference type="InterPro" id="IPR011527">
    <property type="entry name" value="ABC1_TM_dom"/>
</dbReference>
<feature type="transmembrane region" description="Helical" evidence="9">
    <location>
        <begin position="227"/>
        <end position="249"/>
    </location>
</feature>
<feature type="transmembrane region" description="Helical" evidence="9">
    <location>
        <begin position="380"/>
        <end position="398"/>
    </location>
</feature>
<feature type="transmembrane region" description="Helical" evidence="9">
    <location>
        <begin position="64"/>
        <end position="84"/>
    </location>
</feature>
<dbReference type="InterPro" id="IPR044746">
    <property type="entry name" value="ABCC_6TM_D1"/>
</dbReference>
<keyword evidence="3 9" id="KW-0812">Transmembrane</keyword>
<feature type="transmembrane region" description="Helical" evidence="9">
    <location>
        <begin position="1086"/>
        <end position="1106"/>
    </location>
</feature>
<dbReference type="InterPro" id="IPR003593">
    <property type="entry name" value="AAA+_ATPase"/>
</dbReference>
<dbReference type="GO" id="GO:0016887">
    <property type="term" value="F:ATP hydrolysis activity"/>
    <property type="evidence" value="ECO:0007669"/>
    <property type="project" value="InterPro"/>
</dbReference>
<name>A0A9P6Q934_9FUNG</name>
<comment type="caution">
    <text evidence="12">The sequence shown here is derived from an EMBL/GenBank/DDBJ whole genome shotgun (WGS) entry which is preliminary data.</text>
</comment>
<evidence type="ECO:0000256" key="7">
    <source>
        <dbReference type="ARBA" id="ARBA00023136"/>
    </source>
</evidence>
<organism evidence="12 13">
    <name type="scientific">Actinomortierella ambigua</name>
    <dbReference type="NCBI Taxonomy" id="1343610"/>
    <lineage>
        <taxon>Eukaryota</taxon>
        <taxon>Fungi</taxon>
        <taxon>Fungi incertae sedis</taxon>
        <taxon>Mucoromycota</taxon>
        <taxon>Mortierellomycotina</taxon>
        <taxon>Mortierellomycetes</taxon>
        <taxon>Mortierellales</taxon>
        <taxon>Mortierellaceae</taxon>
        <taxon>Actinomortierella</taxon>
    </lineage>
</organism>